<dbReference type="InterPro" id="IPR001732">
    <property type="entry name" value="UDP-Glc/GDP-Man_DH_N"/>
</dbReference>
<feature type="domain" description="UDP-glucose/GDP-mannose dehydrogenase C-terminal" evidence="4">
    <location>
        <begin position="328"/>
        <end position="426"/>
    </location>
</feature>
<accession>A0A1W1XTH5</accession>
<name>A0A1W1XTH5_9BACT</name>
<dbReference type="Pfam" id="PF03720">
    <property type="entry name" value="UDPG_MGDP_dh_C"/>
    <property type="match status" value="1"/>
</dbReference>
<keyword evidence="2" id="KW-0520">NAD</keyword>
<dbReference type="Pfam" id="PF00984">
    <property type="entry name" value="UDPG_MGDP_dh"/>
    <property type="match status" value="1"/>
</dbReference>
<dbReference type="STRING" id="1121390.SAMN02746041_02881"/>
<dbReference type="Gene3D" id="3.40.50.720">
    <property type="entry name" value="NAD(P)-binding Rossmann-like Domain"/>
    <property type="match status" value="2"/>
</dbReference>
<reference evidence="5 6" key="1">
    <citation type="submission" date="2017-04" db="EMBL/GenBank/DDBJ databases">
        <authorList>
            <person name="Afonso C.L."/>
            <person name="Miller P.J."/>
            <person name="Scott M.A."/>
            <person name="Spackman E."/>
            <person name="Goraichik I."/>
            <person name="Dimitrov K.M."/>
            <person name="Suarez D.L."/>
            <person name="Swayne D.E."/>
        </authorList>
    </citation>
    <scope>NUCLEOTIDE SEQUENCE [LARGE SCALE GENOMIC DNA]</scope>
    <source>
        <strain evidence="5 6">DSM 13146</strain>
    </source>
</reference>
<dbReference type="RefSeq" id="WP_084058791.1">
    <property type="nucleotide sequence ID" value="NZ_FWXF01000020.1"/>
</dbReference>
<evidence type="ECO:0000256" key="2">
    <source>
        <dbReference type="ARBA" id="ARBA00023027"/>
    </source>
</evidence>
<evidence type="ECO:0000313" key="5">
    <source>
        <dbReference type="EMBL" id="SMC27152.1"/>
    </source>
</evidence>
<dbReference type="OrthoDB" id="9803238at2"/>
<gene>
    <name evidence="5" type="ORF">SAMN02746041_02881</name>
</gene>
<proteinExistence type="inferred from homology"/>
<sequence length="437" mass="48544">MNDLLRKIQNQKATVGIIGLGYVGLPLLIRFGEAGFALIGFDVDSTKINALLHGRSYIRHIPIEPVQRFLEAGQLDVTVSFERLKEADCIIICVPTPLTDKMEPDLRFIESTTKTIASHLRPGQLVVLESTTYPGTTEELVLPELEKTGLHVGQDFFLAFSPEREDPGNPNYHTGNIPKVVGGVTAQCLECAQALYAHAVTRVVPVSSTRVAELTKLLENIYRSVNIALVNELKVLALRMGIDIWEVIEAASTKPFGFTPFYPGPGLGGHCIPIDPFYLSWKAREYDFPTRFIQLAGEVNVSMPYYVLERIMEALNEHGKCLKGAKILVLGVAYKKDIDDDRESPSYAIMELLEQRGATLHYNDPHIPKLKPGRKHAFQLESTELSEEALAAMDAVVILTDHSAYDYAWIVQHAPLVIDTRNATKGVQEGREKIVKA</sequence>
<dbReference type="PIRSF" id="PIRSF500136">
    <property type="entry name" value="UDP_ManNAc_DH"/>
    <property type="match status" value="1"/>
</dbReference>
<dbReference type="InterPro" id="IPR017476">
    <property type="entry name" value="UDP-Glc/GDP-Man"/>
</dbReference>
<dbReference type="AlphaFoldDB" id="A0A1W1XTH5"/>
<evidence type="ECO:0000313" key="6">
    <source>
        <dbReference type="Proteomes" id="UP000192783"/>
    </source>
</evidence>
<evidence type="ECO:0000256" key="1">
    <source>
        <dbReference type="ARBA" id="ARBA00023002"/>
    </source>
</evidence>
<protein>
    <submittedName>
        <fullName evidence="5">UDP-N-acetyl-D-glucosamine dehydrogenase</fullName>
    </submittedName>
</protein>
<evidence type="ECO:0000259" key="4">
    <source>
        <dbReference type="SMART" id="SM00984"/>
    </source>
</evidence>
<dbReference type="SMART" id="SM00984">
    <property type="entry name" value="UDPG_MGDP_dh_C"/>
    <property type="match status" value="1"/>
</dbReference>
<keyword evidence="1" id="KW-0560">Oxidoreductase</keyword>
<dbReference type="InterPro" id="IPR014026">
    <property type="entry name" value="UDP-Glc/GDP-Man_DH_dimer"/>
</dbReference>
<dbReference type="SUPFAM" id="SSF52413">
    <property type="entry name" value="UDP-glucose/GDP-mannose dehydrogenase C-terminal domain"/>
    <property type="match status" value="1"/>
</dbReference>
<dbReference type="SUPFAM" id="SSF51735">
    <property type="entry name" value="NAD(P)-binding Rossmann-fold domains"/>
    <property type="match status" value="1"/>
</dbReference>
<dbReference type="InterPro" id="IPR036220">
    <property type="entry name" value="UDP-Glc/GDP-Man_DH_C_sf"/>
</dbReference>
<keyword evidence="6" id="KW-1185">Reference proteome</keyword>
<organism evidence="5 6">
    <name type="scientific">Desulfacinum hydrothermale DSM 13146</name>
    <dbReference type="NCBI Taxonomy" id="1121390"/>
    <lineage>
        <taxon>Bacteria</taxon>
        <taxon>Pseudomonadati</taxon>
        <taxon>Thermodesulfobacteriota</taxon>
        <taxon>Syntrophobacteria</taxon>
        <taxon>Syntrophobacterales</taxon>
        <taxon>Syntrophobacteraceae</taxon>
        <taxon>Desulfacinum</taxon>
    </lineage>
</organism>
<dbReference type="PIRSF" id="PIRSF000124">
    <property type="entry name" value="UDPglc_GDPman_dh"/>
    <property type="match status" value="1"/>
</dbReference>
<dbReference type="GO" id="GO:0000271">
    <property type="term" value="P:polysaccharide biosynthetic process"/>
    <property type="evidence" value="ECO:0007669"/>
    <property type="project" value="InterPro"/>
</dbReference>
<dbReference type="Proteomes" id="UP000192783">
    <property type="component" value="Unassembled WGS sequence"/>
</dbReference>
<dbReference type="PANTHER" id="PTHR43491">
    <property type="entry name" value="UDP-N-ACETYL-D-MANNOSAMINE DEHYDROGENASE"/>
    <property type="match status" value="1"/>
</dbReference>
<dbReference type="GO" id="GO:0016616">
    <property type="term" value="F:oxidoreductase activity, acting on the CH-OH group of donors, NAD or NADP as acceptor"/>
    <property type="evidence" value="ECO:0007669"/>
    <property type="project" value="InterPro"/>
</dbReference>
<dbReference type="Pfam" id="PF03721">
    <property type="entry name" value="UDPG_MGDP_dh_N"/>
    <property type="match status" value="1"/>
</dbReference>
<dbReference type="NCBIfam" id="TIGR03026">
    <property type="entry name" value="NDP-sugDHase"/>
    <property type="match status" value="1"/>
</dbReference>
<dbReference type="InterPro" id="IPR036291">
    <property type="entry name" value="NAD(P)-bd_dom_sf"/>
</dbReference>
<dbReference type="GO" id="GO:0016628">
    <property type="term" value="F:oxidoreductase activity, acting on the CH-CH group of donors, NAD or NADP as acceptor"/>
    <property type="evidence" value="ECO:0007669"/>
    <property type="project" value="InterPro"/>
</dbReference>
<dbReference type="GO" id="GO:0051287">
    <property type="term" value="F:NAD binding"/>
    <property type="evidence" value="ECO:0007669"/>
    <property type="project" value="InterPro"/>
</dbReference>
<comment type="similarity">
    <text evidence="3">Belongs to the UDP-glucose/GDP-mannose dehydrogenase family.</text>
</comment>
<evidence type="ECO:0000256" key="3">
    <source>
        <dbReference type="PIRNR" id="PIRNR000124"/>
    </source>
</evidence>
<dbReference type="InterPro" id="IPR008927">
    <property type="entry name" value="6-PGluconate_DH-like_C_sf"/>
</dbReference>
<dbReference type="PANTHER" id="PTHR43491:SF1">
    <property type="entry name" value="UDP-N-ACETYL-D-MANNOSAMINE DEHYDROGENASE"/>
    <property type="match status" value="1"/>
</dbReference>
<dbReference type="InterPro" id="IPR014027">
    <property type="entry name" value="UDP-Glc/GDP-Man_DH_C"/>
</dbReference>
<dbReference type="EMBL" id="FWXF01000020">
    <property type="protein sequence ID" value="SMC27152.1"/>
    <property type="molecule type" value="Genomic_DNA"/>
</dbReference>
<dbReference type="InterPro" id="IPR028359">
    <property type="entry name" value="UDP_ManNAc/GlcNAc_DH"/>
</dbReference>
<dbReference type="SUPFAM" id="SSF48179">
    <property type="entry name" value="6-phosphogluconate dehydrogenase C-terminal domain-like"/>
    <property type="match status" value="1"/>
</dbReference>